<protein>
    <submittedName>
        <fullName evidence="5">GntG family PLP-dependent aldolase</fullName>
    </submittedName>
</protein>
<dbReference type="CDD" id="cd06502">
    <property type="entry name" value="TA_like"/>
    <property type="match status" value="1"/>
</dbReference>
<evidence type="ECO:0000256" key="1">
    <source>
        <dbReference type="ARBA" id="ARBA00001933"/>
    </source>
</evidence>
<dbReference type="InterPro" id="IPR015424">
    <property type="entry name" value="PyrdxlP-dep_Trfase"/>
</dbReference>
<dbReference type="Pfam" id="PF01212">
    <property type="entry name" value="Beta_elim_lyase"/>
    <property type="match status" value="1"/>
</dbReference>
<comment type="caution">
    <text evidence="5">The sequence shown here is derived from an EMBL/GenBank/DDBJ whole genome shotgun (WGS) entry which is preliminary data.</text>
</comment>
<evidence type="ECO:0000256" key="3">
    <source>
        <dbReference type="ARBA" id="ARBA00022898"/>
    </source>
</evidence>
<reference evidence="6" key="1">
    <citation type="journal article" date="2019" name="Int. J. Syst. Evol. Microbiol.">
        <title>The Global Catalogue of Microorganisms (GCM) 10K type strain sequencing project: providing services to taxonomists for standard genome sequencing and annotation.</title>
        <authorList>
            <consortium name="The Broad Institute Genomics Platform"/>
            <consortium name="The Broad Institute Genome Sequencing Center for Infectious Disease"/>
            <person name="Wu L."/>
            <person name="Ma J."/>
        </authorList>
    </citation>
    <scope>NUCLEOTIDE SEQUENCE [LARGE SCALE GENOMIC DNA]</scope>
    <source>
        <strain evidence="6">JCM 17841</strain>
    </source>
</reference>
<keyword evidence="3" id="KW-0663">Pyridoxal phosphate</keyword>
<proteinExistence type="inferred from homology"/>
<feature type="domain" description="Aromatic amino acid beta-eliminating lyase/threonine aldolase" evidence="4">
    <location>
        <begin position="16"/>
        <end position="302"/>
    </location>
</feature>
<sequence length="354" mass="37772">MLNPLALPASPLPLIDLRSDTVTRPTPAMLAAMQAAAVGDDVYDEDPTVRELETSLAARFGMEAGLFCPSGTMTNQLAIMAHCAPVSEVICEATAHVYLWEVGGIMHHARASVALLPGDRGRLTASQVAGAVRPANNVHYPTTRLVCLENTHNRGGGSCYAWSDLEEIAAFTKKQDLALHLDGARIFNALVATGQRSEDYGQLFDSISVCLSKGLGAPVGSVLLGSREFINGCKRLRKLFGGGWRQAGYLAAAGLYALENNVARLADDHRAAAQLAEALRPLPYVAEILEPETNLVIFRLDESRLTVANFLARLEAQGIKASGFGGSWVRFVTHLDVSAEMLARVIAALPGLAA</sequence>
<evidence type="ECO:0000313" key="6">
    <source>
        <dbReference type="Proteomes" id="UP001501243"/>
    </source>
</evidence>
<gene>
    <name evidence="5" type="ORF">GCM10023172_14880</name>
</gene>
<dbReference type="PIRSF" id="PIRSF017617">
    <property type="entry name" value="Thr_aldolase"/>
    <property type="match status" value="1"/>
</dbReference>
<comment type="cofactor">
    <cofactor evidence="1">
        <name>pyridoxal 5'-phosphate</name>
        <dbReference type="ChEBI" id="CHEBI:597326"/>
    </cofactor>
</comment>
<dbReference type="NCBIfam" id="NF041359">
    <property type="entry name" value="GntG_guanitoxin"/>
    <property type="match status" value="1"/>
</dbReference>
<dbReference type="SUPFAM" id="SSF53383">
    <property type="entry name" value="PLP-dependent transferases"/>
    <property type="match status" value="1"/>
</dbReference>
<dbReference type="Gene3D" id="3.40.640.10">
    <property type="entry name" value="Type I PLP-dependent aspartate aminotransferase-like (Major domain)"/>
    <property type="match status" value="1"/>
</dbReference>
<keyword evidence="6" id="KW-1185">Reference proteome</keyword>
<dbReference type="InterPro" id="IPR001597">
    <property type="entry name" value="ArAA_b-elim_lyase/Thr_aldolase"/>
</dbReference>
<name>A0ABP8Q7X7_9BACT</name>
<dbReference type="InterPro" id="IPR015422">
    <property type="entry name" value="PyrdxlP-dep_Trfase_small"/>
</dbReference>
<dbReference type="InterPro" id="IPR015421">
    <property type="entry name" value="PyrdxlP-dep_Trfase_major"/>
</dbReference>
<accession>A0ABP8Q7X7</accession>
<dbReference type="Gene3D" id="3.90.1150.10">
    <property type="entry name" value="Aspartate Aminotransferase, domain 1"/>
    <property type="match status" value="1"/>
</dbReference>
<evidence type="ECO:0000256" key="2">
    <source>
        <dbReference type="ARBA" id="ARBA00006966"/>
    </source>
</evidence>
<evidence type="ECO:0000313" key="5">
    <source>
        <dbReference type="EMBL" id="GAA4498262.1"/>
    </source>
</evidence>
<evidence type="ECO:0000259" key="4">
    <source>
        <dbReference type="Pfam" id="PF01212"/>
    </source>
</evidence>
<comment type="similarity">
    <text evidence="2">Belongs to the threonine aldolase family.</text>
</comment>
<dbReference type="Proteomes" id="UP001501243">
    <property type="component" value="Unassembled WGS sequence"/>
</dbReference>
<dbReference type="PANTHER" id="PTHR48097:SF9">
    <property type="entry name" value="L-THREONINE ALDOLASE"/>
    <property type="match status" value="1"/>
</dbReference>
<dbReference type="PANTHER" id="PTHR48097">
    <property type="entry name" value="L-THREONINE ALDOLASE-RELATED"/>
    <property type="match status" value="1"/>
</dbReference>
<dbReference type="InterPro" id="IPR023603">
    <property type="entry name" value="Low_specificity_L-TA-like"/>
</dbReference>
<organism evidence="5 6">
    <name type="scientific">Hymenobacter ginsengisoli</name>
    <dbReference type="NCBI Taxonomy" id="1051626"/>
    <lineage>
        <taxon>Bacteria</taxon>
        <taxon>Pseudomonadati</taxon>
        <taxon>Bacteroidota</taxon>
        <taxon>Cytophagia</taxon>
        <taxon>Cytophagales</taxon>
        <taxon>Hymenobacteraceae</taxon>
        <taxon>Hymenobacter</taxon>
    </lineage>
</organism>
<dbReference type="EMBL" id="BAABGQ010000005">
    <property type="protein sequence ID" value="GAA4498262.1"/>
    <property type="molecule type" value="Genomic_DNA"/>
</dbReference>